<keyword evidence="2" id="KW-1185">Reference proteome</keyword>
<dbReference type="EMBL" id="JAENHO010000008">
    <property type="protein sequence ID" value="MBL7258024.1"/>
    <property type="molecule type" value="Genomic_DNA"/>
</dbReference>
<reference evidence="1 2" key="1">
    <citation type="submission" date="2021-01" db="EMBL/GenBank/DDBJ databases">
        <title>Actinoplanes sp. nov. LDG1-01 isolated from lichen.</title>
        <authorList>
            <person name="Saeng-In P."/>
            <person name="Phongsopitanun W."/>
            <person name="Kanchanasin P."/>
            <person name="Yuki M."/>
            <person name="Kudo T."/>
            <person name="Ohkuma M."/>
            <person name="Tanasupawat S."/>
        </authorList>
    </citation>
    <scope>NUCLEOTIDE SEQUENCE [LARGE SCALE GENOMIC DNA]</scope>
    <source>
        <strain evidence="1 2">LDG1-01</strain>
    </source>
</reference>
<evidence type="ECO:0008006" key="3">
    <source>
        <dbReference type="Google" id="ProtNLM"/>
    </source>
</evidence>
<protein>
    <recommendedName>
        <fullName evidence="3">CHAT domain-containing protein</fullName>
    </recommendedName>
</protein>
<dbReference type="RefSeq" id="WP_202994670.1">
    <property type="nucleotide sequence ID" value="NZ_JAENHO010000008.1"/>
</dbReference>
<gene>
    <name evidence="1" type="ORF">JKJ07_27330</name>
</gene>
<evidence type="ECO:0000313" key="1">
    <source>
        <dbReference type="EMBL" id="MBL7258024.1"/>
    </source>
</evidence>
<comment type="caution">
    <text evidence="1">The sequence shown here is derived from an EMBL/GenBank/DDBJ whole genome shotgun (WGS) entry which is preliminary data.</text>
</comment>
<dbReference type="Proteomes" id="UP000598996">
    <property type="component" value="Unassembled WGS sequence"/>
</dbReference>
<accession>A0ABS1VUA7</accession>
<sequence length="647" mass="67648">MYDQQIAGARAALGRATGPARGRPLLELGQLLAMRYWQKGPGTTAALPDVDEAITVLTEGVGYLDPGDAMRLQAIAQLGTLIGGRVVAYGDEPGPREKAIDLLLEALEPDRLVPVQRDTCRLILGQLYMTRATQALQAPNAVHTAARTGNALPGGENLDLAADCFRRVAAGPAANAEIGHMAQTLASATESMRGMVSRMTGPAGVDFGPMMTSMQGLQQLQERIRRDATPDGATPPMPAYHDADRIARGDALDYPVAVVPGPEPVVVTPVVPHPRVEAAPSLDSLRGLVRDRIVRGADLYVALAGRLLPDAPPLDGEVVDELVALTTRIVHGGGDRPGDHLLAAFALHQRGLRDDADGDDWAGDDFRAAGEHLLTIADGLVAQPASLVSAAVTLAGLLDERHPAGHLLTVLAERFSSVRLAARETGAQAFALPRPGGVTLLDVATGRFVPVAHGTPLPNRIVVAGHRALPVGDGIVSYVSSGAQLVTLAGRVRAGLGDAPVFTGDDPGGLRDRFYPAAASSGWDATLLYLGGELPDATRVVRGGGRRGGLAVAGQFGAGFVALADALLDAGFAGVIGWTRRVPPEVAAPVLFVLHHRLLVDGLDPATAVRQVRRWLRDPGRSPVPGMPGTLPGRDAAQWDCLVLRGI</sequence>
<name>A0ABS1VUA7_9ACTN</name>
<organism evidence="1 2">
    <name type="scientific">Paractinoplanes lichenicola</name>
    <dbReference type="NCBI Taxonomy" id="2802976"/>
    <lineage>
        <taxon>Bacteria</taxon>
        <taxon>Bacillati</taxon>
        <taxon>Actinomycetota</taxon>
        <taxon>Actinomycetes</taxon>
        <taxon>Micromonosporales</taxon>
        <taxon>Micromonosporaceae</taxon>
        <taxon>Paractinoplanes</taxon>
    </lineage>
</organism>
<evidence type="ECO:0000313" key="2">
    <source>
        <dbReference type="Proteomes" id="UP000598996"/>
    </source>
</evidence>
<proteinExistence type="predicted"/>